<dbReference type="Gene3D" id="3.40.50.300">
    <property type="entry name" value="P-loop containing nucleotide triphosphate hydrolases"/>
    <property type="match status" value="1"/>
</dbReference>
<evidence type="ECO:0000313" key="6">
    <source>
        <dbReference type="Proteomes" id="UP000504623"/>
    </source>
</evidence>
<accession>A0A9B0X012</accession>
<proteinExistence type="inferred from homology"/>
<feature type="domain" description="IRG-type G" evidence="5">
    <location>
        <begin position="69"/>
        <end position="251"/>
    </location>
</feature>
<reference evidence="7" key="1">
    <citation type="submission" date="2025-08" db="UniProtKB">
        <authorList>
            <consortium name="RefSeq"/>
        </authorList>
    </citation>
    <scope>IDENTIFICATION</scope>
    <source>
        <tissue evidence="7">Spleen</tissue>
    </source>
</reference>
<keyword evidence="4" id="KW-0342">GTP-binding</keyword>
<dbReference type="CDD" id="cd04104">
    <property type="entry name" value="p47_IIGP_like"/>
    <property type="match status" value="1"/>
</dbReference>
<evidence type="ECO:0000256" key="4">
    <source>
        <dbReference type="ARBA" id="ARBA00023134"/>
    </source>
</evidence>
<gene>
    <name evidence="7" type="primary">LOC102813763</name>
</gene>
<protein>
    <submittedName>
        <fullName evidence="7">Interferon-inducible GTPase 1-like</fullName>
    </submittedName>
</protein>
<dbReference type="GO" id="GO:0035458">
    <property type="term" value="P:cellular response to interferon-beta"/>
    <property type="evidence" value="ECO:0007669"/>
    <property type="project" value="TreeGrafter"/>
</dbReference>
<keyword evidence="3" id="KW-0378">Hydrolase</keyword>
<evidence type="ECO:0000256" key="2">
    <source>
        <dbReference type="ARBA" id="ARBA00022741"/>
    </source>
</evidence>
<dbReference type="PROSITE" id="PS51716">
    <property type="entry name" value="G_IRG"/>
    <property type="match status" value="1"/>
</dbReference>
<dbReference type="InterPro" id="IPR027417">
    <property type="entry name" value="P-loop_NTPase"/>
</dbReference>
<name>A0A9B0X012_CHRAS</name>
<dbReference type="GO" id="GO:0003924">
    <property type="term" value="F:GTPase activity"/>
    <property type="evidence" value="ECO:0007669"/>
    <property type="project" value="TreeGrafter"/>
</dbReference>
<organism evidence="6 7">
    <name type="scientific">Chrysochloris asiatica</name>
    <name type="common">Cape golden mole</name>
    <dbReference type="NCBI Taxonomy" id="185453"/>
    <lineage>
        <taxon>Eukaryota</taxon>
        <taxon>Metazoa</taxon>
        <taxon>Chordata</taxon>
        <taxon>Craniata</taxon>
        <taxon>Vertebrata</taxon>
        <taxon>Euteleostomi</taxon>
        <taxon>Mammalia</taxon>
        <taxon>Eutheria</taxon>
        <taxon>Afrotheria</taxon>
        <taxon>Chrysochloridae</taxon>
        <taxon>Chrysochlorinae</taxon>
        <taxon>Chrysochloris</taxon>
    </lineage>
</organism>
<dbReference type="GO" id="GO:0005525">
    <property type="term" value="F:GTP binding"/>
    <property type="evidence" value="ECO:0007669"/>
    <property type="project" value="UniProtKB-KW"/>
</dbReference>
<dbReference type="InterPro" id="IPR030385">
    <property type="entry name" value="G_IRG_dom"/>
</dbReference>
<dbReference type="SUPFAM" id="SSF52540">
    <property type="entry name" value="P-loop containing nucleoside triphosphate hydrolases"/>
    <property type="match status" value="1"/>
</dbReference>
<evidence type="ECO:0000313" key="7">
    <source>
        <dbReference type="RefSeq" id="XP_006873542.1"/>
    </source>
</evidence>
<evidence type="ECO:0000256" key="1">
    <source>
        <dbReference type="ARBA" id="ARBA00005429"/>
    </source>
</evidence>
<dbReference type="Pfam" id="PF05049">
    <property type="entry name" value="IIGP"/>
    <property type="match status" value="1"/>
</dbReference>
<dbReference type="GO" id="GO:0000045">
    <property type="term" value="P:autophagosome assembly"/>
    <property type="evidence" value="ECO:0007669"/>
    <property type="project" value="TreeGrafter"/>
</dbReference>
<dbReference type="InterPro" id="IPR051515">
    <property type="entry name" value="IRG"/>
</dbReference>
<dbReference type="GeneID" id="102813763"/>
<evidence type="ECO:0000256" key="3">
    <source>
        <dbReference type="ARBA" id="ARBA00022801"/>
    </source>
</evidence>
<keyword evidence="2" id="KW-0547">Nucleotide-binding</keyword>
<sequence>MDQFIADFLLGKYQQLHSQFFSCYSTLINKTGGILSQEKLNAIQSALKGGELKDAVDNIEEALAEAKNAFLDVAVIGESGTGKSSFINSLRGLSQDDEEAAAVGVVETTMEKTPYQHPKYPKVTFWDCPGTGTPNFLPETYVEKMEFAKFDIFIIIACTRFTYKEVQLAQEIKKMGKKFYFVRTKVDSDLYNEKVSKPKSFNKERVLQQIQDNCLANLSSNGMSDTHVFLISNFDLDDFDFPTLEETLLKELPAHKRHIFMLLIPCMSDTAIEIKRNFLQTKLWLETLTSSVLSIFLHPSFTLGFDLSEQEKCLNLYRSHFCLDDKCIEETAKNLGISVSKLRSSIKSSNFLLLTKDDSIVAKVMKYFEACCSTNGGLPSTFQLLKTYFLRLKFLNTVADDAKIILRKTLEKKIQRE</sequence>
<dbReference type="PANTHER" id="PTHR32341:SF13">
    <property type="entry name" value="GTP-BINDING PROTEIN"/>
    <property type="match status" value="1"/>
</dbReference>
<evidence type="ECO:0000259" key="5">
    <source>
        <dbReference type="PROSITE" id="PS51716"/>
    </source>
</evidence>
<dbReference type="FunFam" id="3.40.50.300:FF:000541">
    <property type="entry name" value="Immunity related GTPase M"/>
    <property type="match status" value="1"/>
</dbReference>
<keyword evidence="6" id="KW-1185">Reference proteome</keyword>
<comment type="similarity">
    <text evidence="1">Belongs to the TRAFAC class dynamin-like GTPase superfamily. IRG family.</text>
</comment>
<dbReference type="GO" id="GO:0005789">
    <property type="term" value="C:endoplasmic reticulum membrane"/>
    <property type="evidence" value="ECO:0007669"/>
    <property type="project" value="TreeGrafter"/>
</dbReference>
<dbReference type="AlphaFoldDB" id="A0A9B0X012"/>
<dbReference type="PANTHER" id="PTHR32341">
    <property type="entry name" value="INTERFERON-INDUCIBLE GTPASE"/>
    <property type="match status" value="1"/>
</dbReference>
<dbReference type="RefSeq" id="XP_006873542.1">
    <property type="nucleotide sequence ID" value="XM_006873480.1"/>
</dbReference>
<dbReference type="GO" id="GO:0045087">
    <property type="term" value="P:innate immune response"/>
    <property type="evidence" value="ECO:0007669"/>
    <property type="project" value="TreeGrafter"/>
</dbReference>
<dbReference type="InterPro" id="IPR007743">
    <property type="entry name" value="Immunity-related_GTPase-like"/>
</dbReference>
<dbReference type="Proteomes" id="UP000504623">
    <property type="component" value="Unplaced"/>
</dbReference>
<dbReference type="OrthoDB" id="422720at2759"/>